<dbReference type="PANTHER" id="PTHR47926">
    <property type="entry name" value="PENTATRICOPEPTIDE REPEAT-CONTAINING PROTEIN"/>
    <property type="match status" value="1"/>
</dbReference>
<dbReference type="Proteomes" id="UP001386955">
    <property type="component" value="Unassembled WGS sequence"/>
</dbReference>
<feature type="repeat" description="PPR" evidence="7">
    <location>
        <begin position="670"/>
        <end position="704"/>
    </location>
</feature>
<dbReference type="InterPro" id="IPR002885">
    <property type="entry name" value="PPR_rpt"/>
</dbReference>
<evidence type="ECO:0000256" key="1">
    <source>
        <dbReference type="ARBA" id="ARBA00006643"/>
    </source>
</evidence>
<dbReference type="PROSITE" id="PS50199">
    <property type="entry name" value="ZF_RANBP2_2"/>
    <property type="match status" value="3"/>
</dbReference>
<dbReference type="Gene3D" id="4.10.1060.10">
    <property type="entry name" value="Zinc finger, RanBP2-type"/>
    <property type="match status" value="3"/>
</dbReference>
<keyword evidence="5" id="KW-0862">Zinc</keyword>
<evidence type="ECO:0000256" key="3">
    <source>
        <dbReference type="ARBA" id="ARBA00022737"/>
    </source>
</evidence>
<dbReference type="FunFam" id="1.25.40.10:FF:000348">
    <property type="entry name" value="Pentatricopeptide repeat-containing protein chloroplastic"/>
    <property type="match status" value="1"/>
</dbReference>
<dbReference type="PROSITE" id="PS01358">
    <property type="entry name" value="ZF_RANBP2_1"/>
    <property type="match status" value="2"/>
</dbReference>
<dbReference type="AlphaFoldDB" id="A0AAN9S3D6"/>
<dbReference type="SMART" id="SM00547">
    <property type="entry name" value="ZnF_RBZ"/>
    <property type="match status" value="3"/>
</dbReference>
<dbReference type="GO" id="GO:0008270">
    <property type="term" value="F:zinc ion binding"/>
    <property type="evidence" value="ECO:0007669"/>
    <property type="project" value="UniProtKB-KW"/>
</dbReference>
<comment type="similarity">
    <text evidence="1">Belongs to the PPR family. PCMP-H subfamily.</text>
</comment>
<evidence type="ECO:0000256" key="5">
    <source>
        <dbReference type="ARBA" id="ARBA00022833"/>
    </source>
</evidence>
<dbReference type="InterPro" id="IPR032867">
    <property type="entry name" value="DYW_dom"/>
</dbReference>
<feature type="repeat" description="PPR" evidence="7">
    <location>
        <begin position="538"/>
        <end position="568"/>
    </location>
</feature>
<keyword evidence="10" id="KW-1185">Reference proteome</keyword>
<keyword evidence="3" id="KW-0677">Repeat</keyword>
<dbReference type="InterPro" id="IPR011990">
    <property type="entry name" value="TPR-like_helical_dom_sf"/>
</dbReference>
<accession>A0AAN9S3D6</accession>
<dbReference type="FunFam" id="1.25.40.10:FF:000333">
    <property type="entry name" value="Pentatricopeptide repeat-containing protein"/>
    <property type="match status" value="1"/>
</dbReference>
<keyword evidence="2" id="KW-0479">Metal-binding</keyword>
<reference evidence="9 10" key="1">
    <citation type="submission" date="2024-01" db="EMBL/GenBank/DDBJ databases">
        <title>The genomes of 5 underutilized Papilionoideae crops provide insights into root nodulation and disease resistanc.</title>
        <authorList>
            <person name="Jiang F."/>
        </authorList>
    </citation>
    <scope>NUCLEOTIDE SEQUENCE [LARGE SCALE GENOMIC DNA]</scope>
    <source>
        <strain evidence="9">DUOXIRENSHENG_FW03</strain>
        <tissue evidence="9">Leaves</tissue>
    </source>
</reference>
<dbReference type="GO" id="GO:0003723">
    <property type="term" value="F:RNA binding"/>
    <property type="evidence" value="ECO:0007669"/>
    <property type="project" value="InterPro"/>
</dbReference>
<evidence type="ECO:0000256" key="2">
    <source>
        <dbReference type="ARBA" id="ARBA00022723"/>
    </source>
</evidence>
<dbReference type="Pfam" id="PF00641">
    <property type="entry name" value="Zn_ribbon_RanBP"/>
    <property type="match status" value="1"/>
</dbReference>
<sequence length="1126" mass="125708">MFYSLQVEGCILNRKMSWSGGDWMCGVCQHINFKKREACQSCGYPKYGGPDPSTYRYNRTEALAGDWYCNCAAHNYASRSSCYRCGAMKDDYSSGYGNNSAGYGSDTFPPGWKTGDWLCSRIGCGVHNYASRTECFKCKMPRDFGEKALILTFQLFFTEKKFKTWKDCETSLRVVDKNLILNNEINKNSTVRGTDNRKTEAEDIAFVGEASGSGVMALILLKVKKVGIESGMVTCFWTHGEGGVQEIAELGNNHITLAGKVVIIKMVWILLIVVSTRGQHIPETGYASIAMSELMKPEGKVGVILNAHYLVAEAEFANENGIGYWVLGIGSKLSLSTPRILSVDWQQAVMSKTMVMSCVSPSILHFLPDSDPPWRLVEKHPCINLVAKCPDMKQIHSLFIKTGLHNTLYAQTKLILFCCTLSPSPDLSYALSLFHSTQHPDHFLYNTLIRALSLTPSLHLYAHMLHSGLHPNSHTFPFLFKSCAKARASHEGKQLHAHALKLALHSHPHVHSSLIHMYSQLAQLHHARFLFDKTPLRDAVSFTALISGYLSHGHVDEARRLFDQIPSKDVVSWNAMIAGYVHTGRFQHALACFTRMQDADVSPNRTTMLSVLSACGHLRSLELGDWIGSWVRDRGLGSNLQLVNALVDMYSKCGEIGTARDLFDGIMEKDVISWNTMIHGYCHLTFYEEALALFELMLREDMTPNDVTFLAVLPACACLGALDLGKWVHAYIDKNLKDTNNVSLWTSLLDMYAKCGCVHVAEQVFRSMGSRSLASWNAMISGLAMNGLAERALGLFDEMVNYGFHPDDITFVGVLSACTHAGLVDLGHRYFGSMIQDYGISPKLQHYGCTIDLLARGGKFEEAKVLMRNMEMEPDVTIWGSLLNACRIHGKVELGEYVVERIFQLEPENTGAYVLLSNIYAAAGRWDDVARIRTRLNDKGMKKVPGCTSIEIDGVVHEFLVGDKFHPQSNNIYRMLDEVDTLLEESGFVPDTSEVLYDMDEEWKEGALSQHSEKLAIAFGLMSTKPGTTIRIVKNLRVCKNCHSATKLISKIFNREIIARDRNRFHQFKDGFCSCNDCCADESNIQSIWNFHSLEGGLKEFFLAFAKTVLSATMKYAAPAAVYTIG</sequence>
<dbReference type="InterPro" id="IPR046848">
    <property type="entry name" value="E_motif"/>
</dbReference>
<dbReference type="FunFam" id="1.25.40.10:FF:000184">
    <property type="entry name" value="Pentatricopeptide repeat-containing protein, chloroplastic"/>
    <property type="match status" value="1"/>
</dbReference>
<feature type="repeat" description="PPR" evidence="7">
    <location>
        <begin position="741"/>
        <end position="771"/>
    </location>
</feature>
<dbReference type="InterPro" id="IPR001876">
    <property type="entry name" value="Znf_RanBP2"/>
</dbReference>
<dbReference type="Pfam" id="PF01535">
    <property type="entry name" value="PPR"/>
    <property type="match status" value="1"/>
</dbReference>
<feature type="repeat" description="PPR" evidence="7">
    <location>
        <begin position="772"/>
        <end position="806"/>
    </location>
</feature>
<proteinExistence type="inferred from homology"/>
<evidence type="ECO:0000313" key="9">
    <source>
        <dbReference type="EMBL" id="KAK7388720.1"/>
    </source>
</evidence>
<dbReference type="Pfam" id="PF14432">
    <property type="entry name" value="DYW_deaminase"/>
    <property type="match status" value="1"/>
</dbReference>
<dbReference type="Pfam" id="PF13041">
    <property type="entry name" value="PPR_2"/>
    <property type="match status" value="3"/>
</dbReference>
<dbReference type="PROSITE" id="PS51375">
    <property type="entry name" value="PPR"/>
    <property type="match status" value="5"/>
</dbReference>
<feature type="domain" description="RanBP2-type" evidence="8">
    <location>
        <begin position="19"/>
        <end position="48"/>
    </location>
</feature>
<dbReference type="Pfam" id="PF20431">
    <property type="entry name" value="E_motif"/>
    <property type="match status" value="1"/>
</dbReference>
<dbReference type="SUPFAM" id="SSF90209">
    <property type="entry name" value="Ran binding protein zinc finger-like"/>
    <property type="match status" value="3"/>
</dbReference>
<evidence type="ECO:0000259" key="8">
    <source>
        <dbReference type="PROSITE" id="PS50199"/>
    </source>
</evidence>
<gene>
    <name evidence="9" type="ORF">VNO78_23547</name>
</gene>
<evidence type="ECO:0000313" key="10">
    <source>
        <dbReference type="Proteomes" id="UP001386955"/>
    </source>
</evidence>
<dbReference type="InterPro" id="IPR036443">
    <property type="entry name" value="Znf_RanBP2_sf"/>
</dbReference>
<evidence type="ECO:0000256" key="7">
    <source>
        <dbReference type="PROSITE-ProRule" id="PRU00708"/>
    </source>
</evidence>
<dbReference type="EMBL" id="JAYMYS010000006">
    <property type="protein sequence ID" value="KAK7388720.1"/>
    <property type="molecule type" value="Genomic_DNA"/>
</dbReference>
<protein>
    <recommendedName>
        <fullName evidence="8">RanBP2-type domain-containing protein</fullName>
    </recommendedName>
</protein>
<dbReference type="InterPro" id="IPR046960">
    <property type="entry name" value="PPR_At4g14850-like_plant"/>
</dbReference>
<feature type="domain" description="RanBP2-type" evidence="8">
    <location>
        <begin position="113"/>
        <end position="144"/>
    </location>
</feature>
<name>A0AAN9S3D6_PSOTE</name>
<dbReference type="Pfam" id="PF20430">
    <property type="entry name" value="Eplus_motif"/>
    <property type="match status" value="1"/>
</dbReference>
<keyword evidence="4 6" id="KW-0863">Zinc-finger</keyword>
<evidence type="ECO:0000256" key="6">
    <source>
        <dbReference type="PROSITE-ProRule" id="PRU00322"/>
    </source>
</evidence>
<feature type="repeat" description="PPR" evidence="7">
    <location>
        <begin position="569"/>
        <end position="603"/>
    </location>
</feature>
<feature type="domain" description="RanBP2-type" evidence="8">
    <location>
        <begin position="63"/>
        <end position="91"/>
    </location>
</feature>
<dbReference type="PANTHER" id="PTHR47926:SF537">
    <property type="entry name" value="PENTACOTRIPEPTIDE-REPEAT REGION OF PRORP DOMAIN-CONTAINING PROTEIN"/>
    <property type="match status" value="1"/>
</dbReference>
<dbReference type="NCBIfam" id="TIGR00756">
    <property type="entry name" value="PPR"/>
    <property type="match status" value="5"/>
</dbReference>
<organism evidence="9 10">
    <name type="scientific">Psophocarpus tetragonolobus</name>
    <name type="common">Winged bean</name>
    <name type="synonym">Dolichos tetragonolobus</name>
    <dbReference type="NCBI Taxonomy" id="3891"/>
    <lineage>
        <taxon>Eukaryota</taxon>
        <taxon>Viridiplantae</taxon>
        <taxon>Streptophyta</taxon>
        <taxon>Embryophyta</taxon>
        <taxon>Tracheophyta</taxon>
        <taxon>Spermatophyta</taxon>
        <taxon>Magnoliopsida</taxon>
        <taxon>eudicotyledons</taxon>
        <taxon>Gunneridae</taxon>
        <taxon>Pentapetalae</taxon>
        <taxon>rosids</taxon>
        <taxon>fabids</taxon>
        <taxon>Fabales</taxon>
        <taxon>Fabaceae</taxon>
        <taxon>Papilionoideae</taxon>
        <taxon>50 kb inversion clade</taxon>
        <taxon>NPAAA clade</taxon>
        <taxon>indigoferoid/millettioid clade</taxon>
        <taxon>Phaseoleae</taxon>
        <taxon>Psophocarpus</taxon>
    </lineage>
</organism>
<dbReference type="InterPro" id="IPR046849">
    <property type="entry name" value="E2_motif"/>
</dbReference>
<evidence type="ECO:0000256" key="4">
    <source>
        <dbReference type="ARBA" id="ARBA00022771"/>
    </source>
</evidence>
<dbReference type="SUPFAM" id="SSF48452">
    <property type="entry name" value="TPR-like"/>
    <property type="match status" value="1"/>
</dbReference>
<comment type="caution">
    <text evidence="9">The sequence shown here is derived from an EMBL/GenBank/DDBJ whole genome shotgun (WGS) entry which is preliminary data.</text>
</comment>
<dbReference type="GO" id="GO:0009451">
    <property type="term" value="P:RNA modification"/>
    <property type="evidence" value="ECO:0007669"/>
    <property type="project" value="InterPro"/>
</dbReference>
<dbReference type="Gene3D" id="1.25.40.10">
    <property type="entry name" value="Tetratricopeptide repeat domain"/>
    <property type="match status" value="4"/>
</dbReference>